<evidence type="ECO:0000313" key="1">
    <source>
        <dbReference type="Proteomes" id="UP000095287"/>
    </source>
</evidence>
<sequence length="236" mass="26769">MLLTFFQFCALERHLSHICLNCCGIRARKGPPLSLSFIIPWTLCLYSYICYSSIARYLFQRWTATLPPPAPRSTPRHLKAFHNVFLCKTTLHNVAQHDTVPGHRAYTENAYRPHAGLSERRRFDYTIKIFGIPSEPAKSGRDGDAAEELSKKAVGLENASRLCSSGHGWSPPCSSLPGASTHRLHMKYDVAERGLELEGDRTWNLGVSWLHLVSLEGKRRCHLLVPVPEWIFMRSI</sequence>
<evidence type="ECO:0000313" key="2">
    <source>
        <dbReference type="WBParaSite" id="L893_g1417.t2"/>
    </source>
</evidence>
<dbReference type="WBParaSite" id="L893_g1417.t2">
    <property type="protein sequence ID" value="L893_g1417.t2"/>
    <property type="gene ID" value="L893_g1417"/>
</dbReference>
<name>A0A1I7YAL8_9BILA</name>
<protein>
    <submittedName>
        <fullName evidence="2">Secreted protein</fullName>
    </submittedName>
</protein>
<dbReference type="Proteomes" id="UP000095287">
    <property type="component" value="Unplaced"/>
</dbReference>
<organism evidence="1 2">
    <name type="scientific">Steinernema glaseri</name>
    <dbReference type="NCBI Taxonomy" id="37863"/>
    <lineage>
        <taxon>Eukaryota</taxon>
        <taxon>Metazoa</taxon>
        <taxon>Ecdysozoa</taxon>
        <taxon>Nematoda</taxon>
        <taxon>Chromadorea</taxon>
        <taxon>Rhabditida</taxon>
        <taxon>Tylenchina</taxon>
        <taxon>Panagrolaimomorpha</taxon>
        <taxon>Strongyloidoidea</taxon>
        <taxon>Steinernematidae</taxon>
        <taxon>Steinernema</taxon>
    </lineage>
</organism>
<dbReference type="AlphaFoldDB" id="A0A1I7YAL8"/>
<proteinExistence type="predicted"/>
<accession>A0A1I7YAL8</accession>
<reference evidence="2" key="1">
    <citation type="submission" date="2016-11" db="UniProtKB">
        <authorList>
            <consortium name="WormBaseParasite"/>
        </authorList>
    </citation>
    <scope>IDENTIFICATION</scope>
</reference>
<keyword evidence="1" id="KW-1185">Reference proteome</keyword>